<dbReference type="InterPro" id="IPR035899">
    <property type="entry name" value="DBL_dom_sf"/>
</dbReference>
<name>A0AA39H9F3_9BILA</name>
<evidence type="ECO:0008006" key="7">
    <source>
        <dbReference type="Google" id="ProtNLM"/>
    </source>
</evidence>
<dbReference type="EMBL" id="JAUCMV010000004">
    <property type="protein sequence ID" value="KAK0400678.1"/>
    <property type="molecule type" value="Genomic_DNA"/>
</dbReference>
<dbReference type="PROSITE" id="PS50003">
    <property type="entry name" value="PH_DOMAIN"/>
    <property type="match status" value="1"/>
</dbReference>
<feature type="compositionally biased region" description="Low complexity" evidence="2">
    <location>
        <begin position="40"/>
        <end position="53"/>
    </location>
</feature>
<dbReference type="Proteomes" id="UP001175271">
    <property type="component" value="Unassembled WGS sequence"/>
</dbReference>
<evidence type="ECO:0000259" key="3">
    <source>
        <dbReference type="PROSITE" id="PS50003"/>
    </source>
</evidence>
<accession>A0AA39H9F3</accession>
<dbReference type="SUPFAM" id="SSF50729">
    <property type="entry name" value="PH domain-like"/>
    <property type="match status" value="1"/>
</dbReference>
<dbReference type="InterPro" id="IPR011993">
    <property type="entry name" value="PH-like_dom_sf"/>
</dbReference>
<evidence type="ECO:0000259" key="4">
    <source>
        <dbReference type="PROSITE" id="PS50010"/>
    </source>
</evidence>
<dbReference type="PROSITE" id="PS50010">
    <property type="entry name" value="DH_2"/>
    <property type="match status" value="1"/>
</dbReference>
<sequence length="439" mass="50645">MKFFFTRRKVNAAQLVCGSSTFDMSACATASNVSSMPVMSPRSLRSGSGRRSPANISPQTDSHTQNISTELLTTELAYVRELQAVVCYYLRRFEDPENQDMIPDPIRGKSQLVFGNICDIIQFHNKHVLSEMLSSTDCAIKLCKCIVSYRNKFLELYLAYCQNKRTTDCIRQKYVDKEPFFVRCQEEAGHALPLSAYLLKPVQRITKYQLLLKELEMHCTEKQKATVQDALKTMLDLLNRLNQSINHVYIAKYPGDLALLGRFRLSNDCDVYMFNRKTCKVKKTQYRQLFLFQDALLMCKKKDDPLRKVSEYFEYKISIPMAMLKFASCSKTGKKRFEVWSEEDRNGYAIYIRSHDEMARKKWVEKLDKISRQLQSASFVTSRNTSALSSQYNCCAERFNPLESGYSCPVTPASTIASTPCAPRIFFNFGRKNHSFRTF</sequence>
<dbReference type="PANTHER" id="PTHR22826">
    <property type="entry name" value="RHO GUANINE EXCHANGE FACTOR-RELATED"/>
    <property type="match status" value="1"/>
</dbReference>
<evidence type="ECO:0000313" key="6">
    <source>
        <dbReference type="Proteomes" id="UP001175271"/>
    </source>
</evidence>
<keyword evidence="1" id="KW-0344">Guanine-nucleotide releasing factor</keyword>
<dbReference type="InterPro" id="IPR001849">
    <property type="entry name" value="PH_domain"/>
</dbReference>
<dbReference type="GO" id="GO:0005737">
    <property type="term" value="C:cytoplasm"/>
    <property type="evidence" value="ECO:0007669"/>
    <property type="project" value="TreeGrafter"/>
</dbReference>
<feature type="compositionally biased region" description="Polar residues" evidence="2">
    <location>
        <begin position="54"/>
        <end position="65"/>
    </location>
</feature>
<dbReference type="GO" id="GO:0005085">
    <property type="term" value="F:guanyl-nucleotide exchange factor activity"/>
    <property type="evidence" value="ECO:0007669"/>
    <property type="project" value="UniProtKB-KW"/>
</dbReference>
<dbReference type="InterPro" id="IPR051336">
    <property type="entry name" value="RhoGEF_Guanine_NuclExch_SF"/>
</dbReference>
<dbReference type="Pfam" id="PF00621">
    <property type="entry name" value="RhoGEF"/>
    <property type="match status" value="1"/>
</dbReference>
<dbReference type="SMART" id="SM00325">
    <property type="entry name" value="RhoGEF"/>
    <property type="match status" value="1"/>
</dbReference>
<proteinExistence type="predicted"/>
<organism evidence="5 6">
    <name type="scientific">Steinernema hermaphroditum</name>
    <dbReference type="NCBI Taxonomy" id="289476"/>
    <lineage>
        <taxon>Eukaryota</taxon>
        <taxon>Metazoa</taxon>
        <taxon>Ecdysozoa</taxon>
        <taxon>Nematoda</taxon>
        <taxon>Chromadorea</taxon>
        <taxon>Rhabditida</taxon>
        <taxon>Tylenchina</taxon>
        <taxon>Panagrolaimomorpha</taxon>
        <taxon>Strongyloidoidea</taxon>
        <taxon>Steinernematidae</taxon>
        <taxon>Steinernema</taxon>
    </lineage>
</organism>
<reference evidence="5" key="1">
    <citation type="submission" date="2023-06" db="EMBL/GenBank/DDBJ databases">
        <title>Genomic analysis of the entomopathogenic nematode Steinernema hermaphroditum.</title>
        <authorList>
            <person name="Schwarz E.M."/>
            <person name="Heppert J.K."/>
            <person name="Baniya A."/>
            <person name="Schwartz H.T."/>
            <person name="Tan C.-H."/>
            <person name="Antoshechkin I."/>
            <person name="Sternberg P.W."/>
            <person name="Goodrich-Blair H."/>
            <person name="Dillman A.R."/>
        </authorList>
    </citation>
    <scope>NUCLEOTIDE SEQUENCE</scope>
    <source>
        <strain evidence="5">PS9179</strain>
        <tissue evidence="5">Whole animal</tissue>
    </source>
</reference>
<feature type="region of interest" description="Disordered" evidence="2">
    <location>
        <begin position="36"/>
        <end position="65"/>
    </location>
</feature>
<dbReference type="InterPro" id="IPR055251">
    <property type="entry name" value="SOS1_NGEF_PH"/>
</dbReference>
<gene>
    <name evidence="5" type="ORF">QR680_015389</name>
</gene>
<dbReference type="InterPro" id="IPR000219">
    <property type="entry name" value="DH_dom"/>
</dbReference>
<dbReference type="CDD" id="cd00160">
    <property type="entry name" value="RhoGEF"/>
    <property type="match status" value="1"/>
</dbReference>
<protein>
    <recommendedName>
        <fullName evidence="7">DH domain-containing protein</fullName>
    </recommendedName>
</protein>
<evidence type="ECO:0000313" key="5">
    <source>
        <dbReference type="EMBL" id="KAK0400678.1"/>
    </source>
</evidence>
<dbReference type="Gene3D" id="1.20.900.10">
    <property type="entry name" value="Dbl homology (DH) domain"/>
    <property type="match status" value="1"/>
</dbReference>
<feature type="domain" description="PH" evidence="3">
    <location>
        <begin position="264"/>
        <end position="372"/>
    </location>
</feature>
<dbReference type="PANTHER" id="PTHR22826:SF211">
    <property type="entry name" value="LD43457P"/>
    <property type="match status" value="1"/>
</dbReference>
<dbReference type="Pfam" id="PF22697">
    <property type="entry name" value="SOS1_NGEF_PH"/>
    <property type="match status" value="1"/>
</dbReference>
<dbReference type="AlphaFoldDB" id="A0AA39H9F3"/>
<comment type="caution">
    <text evidence="5">The sequence shown here is derived from an EMBL/GenBank/DDBJ whole genome shotgun (WGS) entry which is preliminary data.</text>
</comment>
<feature type="domain" description="DH" evidence="4">
    <location>
        <begin position="63"/>
        <end position="244"/>
    </location>
</feature>
<keyword evidence="6" id="KW-1185">Reference proteome</keyword>
<evidence type="ECO:0000256" key="2">
    <source>
        <dbReference type="SAM" id="MobiDB-lite"/>
    </source>
</evidence>
<evidence type="ECO:0000256" key="1">
    <source>
        <dbReference type="ARBA" id="ARBA00022658"/>
    </source>
</evidence>
<dbReference type="SUPFAM" id="SSF48065">
    <property type="entry name" value="DBL homology domain (DH-domain)"/>
    <property type="match status" value="1"/>
</dbReference>
<dbReference type="Gene3D" id="2.30.29.30">
    <property type="entry name" value="Pleckstrin-homology domain (PH domain)/Phosphotyrosine-binding domain (PTB)"/>
    <property type="match status" value="1"/>
</dbReference>